<gene>
    <name evidence="2" type="ORF">FOZ62_023278</name>
</gene>
<dbReference type="PANTHER" id="PTHR46880:SF5">
    <property type="entry name" value="DUF4371 DOMAIN-CONTAINING PROTEIN"/>
    <property type="match status" value="1"/>
</dbReference>
<evidence type="ECO:0000256" key="1">
    <source>
        <dbReference type="SAM" id="MobiDB-lite"/>
    </source>
</evidence>
<proteinExistence type="predicted"/>
<reference evidence="2 3" key="1">
    <citation type="submission" date="2020-04" db="EMBL/GenBank/DDBJ databases">
        <title>Perkinsus olseni comparative genomics.</title>
        <authorList>
            <person name="Bogema D.R."/>
        </authorList>
    </citation>
    <scope>NUCLEOTIDE SEQUENCE [LARGE SCALE GENOMIC DNA]</scope>
    <source>
        <strain evidence="2">ATCC PRA-205</strain>
    </source>
</reference>
<dbReference type="EMBL" id="JABANM010003536">
    <property type="protein sequence ID" value="KAF4750716.1"/>
    <property type="molecule type" value="Genomic_DNA"/>
</dbReference>
<comment type="caution">
    <text evidence="2">The sequence shown here is derived from an EMBL/GenBank/DDBJ whole genome shotgun (WGS) entry which is preliminary data.</text>
</comment>
<dbReference type="PANTHER" id="PTHR46880">
    <property type="entry name" value="RAS-ASSOCIATING DOMAIN-CONTAINING PROTEIN"/>
    <property type="match status" value="1"/>
</dbReference>
<organism evidence="2 3">
    <name type="scientific">Perkinsus olseni</name>
    <name type="common">Perkinsus atlanticus</name>
    <dbReference type="NCBI Taxonomy" id="32597"/>
    <lineage>
        <taxon>Eukaryota</taxon>
        <taxon>Sar</taxon>
        <taxon>Alveolata</taxon>
        <taxon>Perkinsozoa</taxon>
        <taxon>Perkinsea</taxon>
        <taxon>Perkinsida</taxon>
        <taxon>Perkinsidae</taxon>
        <taxon>Perkinsus</taxon>
    </lineage>
</organism>
<dbReference type="AlphaFoldDB" id="A0A7J6U1V9"/>
<evidence type="ECO:0000313" key="2">
    <source>
        <dbReference type="EMBL" id="KAF4750716.1"/>
    </source>
</evidence>
<name>A0A7J6U1V9_PEROL</name>
<accession>A0A7J6U1V9</accession>
<dbReference type="Proteomes" id="UP000574390">
    <property type="component" value="Unassembled WGS sequence"/>
</dbReference>
<sequence length="725" mass="79490">MVLDAFALMMKRIPVASGKDSETQASPVEFDVAEGDKTGPLPAGQAPGGSTASMPGPQARDASDSATESVTVEEPCQNCVSTHVKSTLREDYPFLVSIGSTKPAESNQGVTLYMCKYCSGSPTLLGKLGDKQEWLTNKAVPSNQDIRRKCEAHVKKESHRALAGGSTIKHVFSAVTAGQRRSNEASIKQMMRIVLWMVNNEVPQSKFESLLALVSLHDPGLKTWCLLRDKNSSYRSAVSVNDFIAALAAAMRAEAWARIKRAIDRLPSYCILVDESSYTLTSHICIYIRYVKENGNVAEDLLDTSPIASTDGESIAASVKSALVAAGIPFSGMRVFGGDGASAVSKTALECIRRDINPYAEWSHCRQLLKCATTRWLSGGQATSRLLEQIGPVVAALREISQDRSYPADDRNRCGSLLAKLLDRRRVEIMIGLNIVLGICNKLSTIFQSSSHDITYAVQKTTDALGELSNLADTSHLKERLSRVLGRYENKLLEHDLCLEDAPIPRRASSKSHQSGLEVLSSYITALEVDLRERFKSDALTVRQINHFGCEVWRRQGLIVAERLGLPKDDMEFELRCVAKHLKWSGFDSPDVATDRESTVKFLQAFVKSDASLDQLSLHGAIAGSILVNPLSTASCERAFSTYTRVSSRLRKRLDNSRLSSLVELSVRSPAFPKIDLMRGESGADRVSEVDRVVDLAFRQWCGGDSSCNEADAGTAKKRRRISMC</sequence>
<evidence type="ECO:0000313" key="3">
    <source>
        <dbReference type="Proteomes" id="UP000574390"/>
    </source>
</evidence>
<feature type="region of interest" description="Disordered" evidence="1">
    <location>
        <begin position="17"/>
        <end position="71"/>
    </location>
</feature>
<protein>
    <submittedName>
        <fullName evidence="2">Uncharacterized protein</fullName>
    </submittedName>
</protein>
<dbReference type="InterPro" id="IPR012337">
    <property type="entry name" value="RNaseH-like_sf"/>
</dbReference>
<dbReference type="SUPFAM" id="SSF53098">
    <property type="entry name" value="Ribonuclease H-like"/>
    <property type="match status" value="1"/>
</dbReference>